<name>A0AAD8QLI3_LOLMU</name>
<protein>
    <submittedName>
        <fullName evidence="1">Uncharacterized protein</fullName>
    </submittedName>
</protein>
<reference evidence="1" key="1">
    <citation type="submission" date="2023-07" db="EMBL/GenBank/DDBJ databases">
        <title>A chromosome-level genome assembly of Lolium multiflorum.</title>
        <authorList>
            <person name="Chen Y."/>
            <person name="Copetti D."/>
            <person name="Kolliker R."/>
            <person name="Studer B."/>
        </authorList>
    </citation>
    <scope>NUCLEOTIDE SEQUENCE</scope>
    <source>
        <strain evidence="1">02402/16</strain>
        <tissue evidence="1">Leaf</tissue>
    </source>
</reference>
<dbReference type="AlphaFoldDB" id="A0AAD8QLI3"/>
<comment type="caution">
    <text evidence="1">The sequence shown here is derived from an EMBL/GenBank/DDBJ whole genome shotgun (WGS) entry which is preliminary data.</text>
</comment>
<keyword evidence="2" id="KW-1185">Reference proteome</keyword>
<gene>
    <name evidence="1" type="ORF">QYE76_028743</name>
</gene>
<organism evidence="1 2">
    <name type="scientific">Lolium multiflorum</name>
    <name type="common">Italian ryegrass</name>
    <name type="synonym">Lolium perenne subsp. multiflorum</name>
    <dbReference type="NCBI Taxonomy" id="4521"/>
    <lineage>
        <taxon>Eukaryota</taxon>
        <taxon>Viridiplantae</taxon>
        <taxon>Streptophyta</taxon>
        <taxon>Embryophyta</taxon>
        <taxon>Tracheophyta</taxon>
        <taxon>Spermatophyta</taxon>
        <taxon>Magnoliopsida</taxon>
        <taxon>Liliopsida</taxon>
        <taxon>Poales</taxon>
        <taxon>Poaceae</taxon>
        <taxon>BOP clade</taxon>
        <taxon>Pooideae</taxon>
        <taxon>Poodae</taxon>
        <taxon>Poeae</taxon>
        <taxon>Poeae Chloroplast Group 2 (Poeae type)</taxon>
        <taxon>Loliodinae</taxon>
        <taxon>Loliinae</taxon>
        <taxon>Lolium</taxon>
    </lineage>
</organism>
<dbReference type="EMBL" id="JAUUTY010000007">
    <property type="protein sequence ID" value="KAK1605070.1"/>
    <property type="molecule type" value="Genomic_DNA"/>
</dbReference>
<evidence type="ECO:0000313" key="2">
    <source>
        <dbReference type="Proteomes" id="UP001231189"/>
    </source>
</evidence>
<accession>A0AAD8QLI3</accession>
<dbReference type="Proteomes" id="UP001231189">
    <property type="component" value="Unassembled WGS sequence"/>
</dbReference>
<evidence type="ECO:0000313" key="1">
    <source>
        <dbReference type="EMBL" id="KAK1605070.1"/>
    </source>
</evidence>
<proteinExistence type="predicted"/>
<sequence>MARRISKLVSDGLTGMDLNLSWFTRRIQPLKYNSRLICAYTGMDDSLRVTKDNLPADSLKKRIHTLVKIVRGQTRTGDLQGYPRQQHMPSGKYKFERLIGGSISELNTLHSANKDLESKLKEAEEKQKLANDPFPELEHAQSGLQAKRVVDLDVIKKLQKELKSLHQFMTRAESSCDLLNSNVFDPLGYNEERCELFPCDDLIRLAGHDCKDLVSACRKICYNLALKNSRKCDVR</sequence>